<dbReference type="GO" id="GO:0003677">
    <property type="term" value="F:DNA binding"/>
    <property type="evidence" value="ECO:0007669"/>
    <property type="project" value="UniProtKB-KW"/>
</dbReference>
<dbReference type="AlphaFoldDB" id="A0A3E0WTP1"/>
<evidence type="ECO:0000313" key="10">
    <source>
        <dbReference type="Proteomes" id="UP000256763"/>
    </source>
</evidence>
<keyword evidence="4 9" id="KW-0238">DNA-binding</keyword>
<dbReference type="PROSITE" id="PS50043">
    <property type="entry name" value="HTH_LUXR_2"/>
    <property type="match status" value="1"/>
</dbReference>
<dbReference type="Gene3D" id="3.40.50.2300">
    <property type="match status" value="1"/>
</dbReference>
<dbReference type="GO" id="GO:0000160">
    <property type="term" value="P:phosphorelay signal transduction system"/>
    <property type="evidence" value="ECO:0007669"/>
    <property type="project" value="UniProtKB-KW"/>
</dbReference>
<dbReference type="InterPro" id="IPR016032">
    <property type="entry name" value="Sig_transdc_resp-reg_C-effctor"/>
</dbReference>
<evidence type="ECO:0000313" key="9">
    <source>
        <dbReference type="EMBL" id="RFA35759.1"/>
    </source>
</evidence>
<sequence>MQAQEYQQKVFIVDDDPDVRDSLQWLLESVGLTTESYENALDFINAYRPDTSGCIILDVRMPGLSGINAQRKLPEHNIHLPVIMISAHGNVDMAVTAMTQGAVTFIEKPFDDQVLIDHVHSALERDRRRCDQKRIQTSRKARYDSLTRREKEVFELITSGLSNQEAADALNINRKTVEGHRAKLMAKMEADSLAELVQMAIALGIIKVTE</sequence>
<feature type="domain" description="HTH luxR-type" evidence="7">
    <location>
        <begin position="139"/>
        <end position="204"/>
    </location>
</feature>
<evidence type="ECO:0000256" key="3">
    <source>
        <dbReference type="ARBA" id="ARBA00023015"/>
    </source>
</evidence>
<keyword evidence="1 6" id="KW-0597">Phosphoprotein</keyword>
<comment type="caution">
    <text evidence="9">The sequence shown here is derived from an EMBL/GenBank/DDBJ whole genome shotgun (WGS) entry which is preliminary data.</text>
</comment>
<dbReference type="RefSeq" id="WP_116302533.1">
    <property type="nucleotide sequence ID" value="NZ_NFZV01000011.1"/>
</dbReference>
<keyword evidence="3" id="KW-0805">Transcription regulation</keyword>
<name>A0A3E0WTP1_9GAMM</name>
<dbReference type="PANTHER" id="PTHR44688">
    <property type="entry name" value="DNA-BINDING TRANSCRIPTIONAL ACTIVATOR DEVR_DOSR"/>
    <property type="match status" value="1"/>
</dbReference>
<gene>
    <name evidence="9" type="ORF">CAL65_12620</name>
</gene>
<keyword evidence="10" id="KW-1185">Reference proteome</keyword>
<dbReference type="PROSITE" id="PS50110">
    <property type="entry name" value="RESPONSE_REGULATORY"/>
    <property type="match status" value="1"/>
</dbReference>
<evidence type="ECO:0000256" key="2">
    <source>
        <dbReference type="ARBA" id="ARBA00023012"/>
    </source>
</evidence>
<protein>
    <submittedName>
        <fullName evidence="9">DNA-binding response regulator</fullName>
    </submittedName>
</protein>
<dbReference type="FunFam" id="3.40.50.2300:FF:000018">
    <property type="entry name" value="DNA-binding transcriptional regulator NtrC"/>
    <property type="match status" value="1"/>
</dbReference>
<dbReference type="SMART" id="SM00421">
    <property type="entry name" value="HTH_LUXR"/>
    <property type="match status" value="1"/>
</dbReference>
<dbReference type="InterPro" id="IPR036388">
    <property type="entry name" value="WH-like_DNA-bd_sf"/>
</dbReference>
<dbReference type="CDD" id="cd06170">
    <property type="entry name" value="LuxR_C_like"/>
    <property type="match status" value="1"/>
</dbReference>
<dbReference type="SUPFAM" id="SSF46894">
    <property type="entry name" value="C-terminal effector domain of the bipartite response regulators"/>
    <property type="match status" value="1"/>
</dbReference>
<dbReference type="Gene3D" id="1.10.10.10">
    <property type="entry name" value="Winged helix-like DNA-binding domain superfamily/Winged helix DNA-binding domain"/>
    <property type="match status" value="1"/>
</dbReference>
<feature type="domain" description="Response regulatory" evidence="8">
    <location>
        <begin position="9"/>
        <end position="123"/>
    </location>
</feature>
<evidence type="ECO:0000256" key="5">
    <source>
        <dbReference type="ARBA" id="ARBA00023163"/>
    </source>
</evidence>
<evidence type="ECO:0000256" key="4">
    <source>
        <dbReference type="ARBA" id="ARBA00023125"/>
    </source>
</evidence>
<dbReference type="OrthoDB" id="9802186at2"/>
<dbReference type="EMBL" id="NFZW01000011">
    <property type="protein sequence ID" value="RFA35759.1"/>
    <property type="molecule type" value="Genomic_DNA"/>
</dbReference>
<dbReference type="InterPro" id="IPR000792">
    <property type="entry name" value="Tscrpt_reg_LuxR_C"/>
</dbReference>
<keyword evidence="2" id="KW-0902">Two-component regulatory system</keyword>
<evidence type="ECO:0000256" key="1">
    <source>
        <dbReference type="ARBA" id="ARBA00022553"/>
    </source>
</evidence>
<feature type="modified residue" description="4-aspartylphosphate" evidence="6">
    <location>
        <position position="58"/>
    </location>
</feature>
<dbReference type="Proteomes" id="UP000256763">
    <property type="component" value="Unassembled WGS sequence"/>
</dbReference>
<keyword evidence="5" id="KW-0804">Transcription</keyword>
<dbReference type="SUPFAM" id="SSF52172">
    <property type="entry name" value="CheY-like"/>
    <property type="match status" value="1"/>
</dbReference>
<dbReference type="PANTHER" id="PTHR44688:SF16">
    <property type="entry name" value="DNA-BINDING TRANSCRIPTIONAL ACTIVATOR DEVR_DOSR"/>
    <property type="match status" value="1"/>
</dbReference>
<dbReference type="Pfam" id="PF00072">
    <property type="entry name" value="Response_reg"/>
    <property type="match status" value="1"/>
</dbReference>
<dbReference type="InterPro" id="IPR001789">
    <property type="entry name" value="Sig_transdc_resp-reg_receiver"/>
</dbReference>
<accession>A0A3E0WTP1</accession>
<evidence type="ECO:0000259" key="8">
    <source>
        <dbReference type="PROSITE" id="PS50110"/>
    </source>
</evidence>
<evidence type="ECO:0000259" key="7">
    <source>
        <dbReference type="PROSITE" id="PS50043"/>
    </source>
</evidence>
<dbReference type="SMART" id="SM00448">
    <property type="entry name" value="REC"/>
    <property type="match status" value="1"/>
</dbReference>
<dbReference type="GO" id="GO:0006355">
    <property type="term" value="P:regulation of DNA-templated transcription"/>
    <property type="evidence" value="ECO:0007669"/>
    <property type="project" value="InterPro"/>
</dbReference>
<evidence type="ECO:0000256" key="6">
    <source>
        <dbReference type="PROSITE-ProRule" id="PRU00169"/>
    </source>
</evidence>
<dbReference type="Pfam" id="PF00196">
    <property type="entry name" value="GerE"/>
    <property type="match status" value="1"/>
</dbReference>
<dbReference type="InterPro" id="IPR011006">
    <property type="entry name" value="CheY-like_superfamily"/>
</dbReference>
<dbReference type="CDD" id="cd17537">
    <property type="entry name" value="REC_FixJ"/>
    <property type="match status" value="1"/>
</dbReference>
<organism evidence="9 10">
    <name type="scientific">Alkalilimnicola ehrlichii</name>
    <dbReference type="NCBI Taxonomy" id="351052"/>
    <lineage>
        <taxon>Bacteria</taxon>
        <taxon>Pseudomonadati</taxon>
        <taxon>Pseudomonadota</taxon>
        <taxon>Gammaproteobacteria</taxon>
        <taxon>Chromatiales</taxon>
        <taxon>Ectothiorhodospiraceae</taxon>
        <taxon>Alkalilimnicola</taxon>
    </lineage>
</organism>
<dbReference type="PRINTS" id="PR00038">
    <property type="entry name" value="HTHLUXR"/>
</dbReference>
<reference evidence="10" key="1">
    <citation type="submission" date="2017-05" db="EMBL/GenBank/DDBJ databases">
        <authorList>
            <person name="Sharma S."/>
            <person name="Sidhu C."/>
            <person name="Pinnaka A.K."/>
        </authorList>
    </citation>
    <scope>NUCLEOTIDE SEQUENCE [LARGE SCALE GENOMIC DNA]</scope>
    <source>
        <strain evidence="10">AK93</strain>
    </source>
</reference>
<proteinExistence type="predicted"/>